<evidence type="ECO:0000259" key="1">
    <source>
        <dbReference type="PROSITE" id="PS01124"/>
    </source>
</evidence>
<reference evidence="2 3" key="1">
    <citation type="submission" date="2022-03" db="EMBL/GenBank/DDBJ databases">
        <title>Pseudonocardia alaer sp. nov., a novel actinomycete isolated from reed forest soil.</title>
        <authorList>
            <person name="Wang L."/>
        </authorList>
    </citation>
    <scope>NUCLEOTIDE SEQUENCE [LARGE SCALE GENOMIC DNA]</scope>
    <source>
        <strain evidence="2 3">Y-16303</strain>
    </source>
</reference>
<protein>
    <submittedName>
        <fullName evidence="2">Helix-turn-helix domain-containing protein</fullName>
    </submittedName>
</protein>
<keyword evidence="3" id="KW-1185">Reference proteome</keyword>
<dbReference type="Proteomes" id="UP001299970">
    <property type="component" value="Unassembled WGS sequence"/>
</dbReference>
<accession>A0ABS9TR24</accession>
<organism evidence="2 3">
    <name type="scientific">Pseudonocardia alaniniphila</name>
    <dbReference type="NCBI Taxonomy" id="75291"/>
    <lineage>
        <taxon>Bacteria</taxon>
        <taxon>Bacillati</taxon>
        <taxon>Actinomycetota</taxon>
        <taxon>Actinomycetes</taxon>
        <taxon>Pseudonocardiales</taxon>
        <taxon>Pseudonocardiaceae</taxon>
        <taxon>Pseudonocardia</taxon>
    </lineage>
</organism>
<comment type="caution">
    <text evidence="2">The sequence shown here is derived from an EMBL/GenBank/DDBJ whole genome shotgun (WGS) entry which is preliminary data.</text>
</comment>
<dbReference type="PROSITE" id="PS01124">
    <property type="entry name" value="HTH_ARAC_FAMILY_2"/>
    <property type="match status" value="1"/>
</dbReference>
<proteinExistence type="predicted"/>
<name>A0ABS9TR24_9PSEU</name>
<dbReference type="EMBL" id="JAKXMK010000038">
    <property type="protein sequence ID" value="MCH6171000.1"/>
    <property type="molecule type" value="Genomic_DNA"/>
</dbReference>
<gene>
    <name evidence="2" type="ORF">MMF94_35310</name>
</gene>
<evidence type="ECO:0000313" key="3">
    <source>
        <dbReference type="Proteomes" id="UP001299970"/>
    </source>
</evidence>
<dbReference type="RefSeq" id="WP_241041807.1">
    <property type="nucleotide sequence ID" value="NZ_BAAAJF010000029.1"/>
</dbReference>
<dbReference type="InterPro" id="IPR018060">
    <property type="entry name" value="HTH_AraC"/>
</dbReference>
<sequence length="145" mass="15984">MQIHEFSSKEFEDAVSDFFIPVIVHSGPDFRGRVALHELDKDLTLSLTRWGAEIGGPDRSNGGDCLTAPQRLDAGHAAIDLLAVALRSAVPRYPEATAPKVLLEMMLMHVRQHLADPRYACLAMADIAAALGFVERGTFLRAFRR</sequence>
<feature type="domain" description="HTH araC/xylS-type" evidence="1">
    <location>
        <begin position="100"/>
        <end position="145"/>
    </location>
</feature>
<evidence type="ECO:0000313" key="2">
    <source>
        <dbReference type="EMBL" id="MCH6171000.1"/>
    </source>
</evidence>